<keyword evidence="3" id="KW-1185">Reference proteome</keyword>
<proteinExistence type="predicted"/>
<evidence type="ECO:0000313" key="2">
    <source>
        <dbReference type="EMBL" id="TCD00235.1"/>
    </source>
</evidence>
<evidence type="ECO:0000313" key="3">
    <source>
        <dbReference type="Proteomes" id="UP000293347"/>
    </source>
</evidence>
<feature type="domain" description="Integrase catalytic" evidence="1">
    <location>
        <begin position="2"/>
        <end position="54"/>
    </location>
</feature>
<protein>
    <submittedName>
        <fullName evidence="2">IS3 family transposase</fullName>
    </submittedName>
</protein>
<dbReference type="RefSeq" id="WP_165500440.1">
    <property type="nucleotide sequence ID" value="NZ_SJSL01000004.1"/>
</dbReference>
<organism evidence="2 3">
    <name type="scientific">Pedobacter psychroterrae</name>
    <dbReference type="NCBI Taxonomy" id="2530453"/>
    <lineage>
        <taxon>Bacteria</taxon>
        <taxon>Pseudomonadati</taxon>
        <taxon>Bacteroidota</taxon>
        <taxon>Sphingobacteriia</taxon>
        <taxon>Sphingobacteriales</taxon>
        <taxon>Sphingobacteriaceae</taxon>
        <taxon>Pedobacter</taxon>
    </lineage>
</organism>
<name>A0A4R0NME2_9SPHI</name>
<sequence>YDNAVAERVNGILKTEFGLYQTFQSYSKAVGPVCKAIEKYNNVRPHMSCEMMTPDKRHNQEFSQYQKNSVRAYLYDENLM</sequence>
<comment type="caution">
    <text evidence="2">The sequence shown here is derived from an EMBL/GenBank/DDBJ whole genome shotgun (WGS) entry which is preliminary data.</text>
</comment>
<dbReference type="Proteomes" id="UP000293347">
    <property type="component" value="Unassembled WGS sequence"/>
</dbReference>
<dbReference type="GO" id="GO:0015074">
    <property type="term" value="P:DNA integration"/>
    <property type="evidence" value="ECO:0007669"/>
    <property type="project" value="InterPro"/>
</dbReference>
<dbReference type="InterPro" id="IPR001584">
    <property type="entry name" value="Integrase_cat-core"/>
</dbReference>
<dbReference type="SUPFAM" id="SSF53098">
    <property type="entry name" value="Ribonuclease H-like"/>
    <property type="match status" value="1"/>
</dbReference>
<dbReference type="InterPro" id="IPR012337">
    <property type="entry name" value="RNaseH-like_sf"/>
</dbReference>
<feature type="non-terminal residue" evidence="2">
    <location>
        <position position="1"/>
    </location>
</feature>
<reference evidence="2 3" key="1">
    <citation type="submission" date="2019-02" db="EMBL/GenBank/DDBJ databases">
        <title>Pedobacter sp. RP-1-14 sp. nov., isolated from Arctic soil.</title>
        <authorList>
            <person name="Dahal R.H."/>
        </authorList>
    </citation>
    <scope>NUCLEOTIDE SEQUENCE [LARGE SCALE GENOMIC DNA]</scope>
    <source>
        <strain evidence="2 3">RP-1-14</strain>
    </source>
</reference>
<dbReference type="Pfam" id="PF13683">
    <property type="entry name" value="rve_3"/>
    <property type="match status" value="1"/>
</dbReference>
<gene>
    <name evidence="2" type="ORF">EZ437_16115</name>
</gene>
<dbReference type="AlphaFoldDB" id="A0A4R0NME2"/>
<dbReference type="EMBL" id="SJSL01000004">
    <property type="protein sequence ID" value="TCD00235.1"/>
    <property type="molecule type" value="Genomic_DNA"/>
</dbReference>
<evidence type="ECO:0000259" key="1">
    <source>
        <dbReference type="Pfam" id="PF13683"/>
    </source>
</evidence>
<accession>A0A4R0NME2</accession>